<reference evidence="2" key="1">
    <citation type="journal article" date="2023" name="G3 (Bethesda)">
        <title>A reference genome for the long-term kleptoplast-retaining sea slug Elysia crispata morphotype clarki.</title>
        <authorList>
            <person name="Eastman K.E."/>
            <person name="Pendleton A.L."/>
            <person name="Shaikh M.A."/>
            <person name="Suttiyut T."/>
            <person name="Ogas R."/>
            <person name="Tomko P."/>
            <person name="Gavelis G."/>
            <person name="Widhalm J.R."/>
            <person name="Wisecaver J.H."/>
        </authorList>
    </citation>
    <scope>NUCLEOTIDE SEQUENCE</scope>
    <source>
        <strain evidence="2">ECLA1</strain>
    </source>
</reference>
<dbReference type="AlphaFoldDB" id="A0AAE1B289"/>
<proteinExistence type="predicted"/>
<dbReference type="Proteomes" id="UP001283361">
    <property type="component" value="Unassembled WGS sequence"/>
</dbReference>
<feature type="signal peptide" evidence="1">
    <location>
        <begin position="1"/>
        <end position="24"/>
    </location>
</feature>
<comment type="caution">
    <text evidence="2">The sequence shown here is derived from an EMBL/GenBank/DDBJ whole genome shotgun (WGS) entry which is preliminary data.</text>
</comment>
<feature type="chain" id="PRO_5042185271" evidence="1">
    <location>
        <begin position="25"/>
        <end position="160"/>
    </location>
</feature>
<name>A0AAE1B289_9GAST</name>
<evidence type="ECO:0000313" key="2">
    <source>
        <dbReference type="EMBL" id="KAK3798338.1"/>
    </source>
</evidence>
<protein>
    <submittedName>
        <fullName evidence="2">Uncharacterized protein</fullName>
    </submittedName>
</protein>
<organism evidence="2 3">
    <name type="scientific">Elysia crispata</name>
    <name type="common">lettuce slug</name>
    <dbReference type="NCBI Taxonomy" id="231223"/>
    <lineage>
        <taxon>Eukaryota</taxon>
        <taxon>Metazoa</taxon>
        <taxon>Spiralia</taxon>
        <taxon>Lophotrochozoa</taxon>
        <taxon>Mollusca</taxon>
        <taxon>Gastropoda</taxon>
        <taxon>Heterobranchia</taxon>
        <taxon>Euthyneura</taxon>
        <taxon>Panpulmonata</taxon>
        <taxon>Sacoglossa</taxon>
        <taxon>Placobranchoidea</taxon>
        <taxon>Plakobranchidae</taxon>
        <taxon>Elysia</taxon>
    </lineage>
</organism>
<evidence type="ECO:0000256" key="1">
    <source>
        <dbReference type="SAM" id="SignalP"/>
    </source>
</evidence>
<dbReference type="EMBL" id="JAWDGP010000692">
    <property type="protein sequence ID" value="KAK3798338.1"/>
    <property type="molecule type" value="Genomic_DNA"/>
</dbReference>
<evidence type="ECO:0000313" key="3">
    <source>
        <dbReference type="Proteomes" id="UP001283361"/>
    </source>
</evidence>
<sequence>MSSAAVVCLIIGVCFSVLMTLSAGSSPQGVPQASECAPINLGYLVGDDHVTFSRGCYHSGPGHYVFSGSTLVNFRGEINWELWARDGSAKQIIVACAKIALQRGAPMFGVEYYGECYTGAEPDLSQGKVTPADGCSTLCPYDVGAANAVYVYDLFEWYKP</sequence>
<keyword evidence="1" id="KW-0732">Signal</keyword>
<accession>A0AAE1B289</accession>
<keyword evidence="3" id="KW-1185">Reference proteome</keyword>
<gene>
    <name evidence="2" type="ORF">RRG08_063352</name>
</gene>